<reference evidence="1 2" key="1">
    <citation type="submission" date="2019-05" db="EMBL/GenBank/DDBJ databases">
        <title>Another draft genome of Portunus trituberculatus and its Hox gene families provides insights of decapod evolution.</title>
        <authorList>
            <person name="Jeong J.-H."/>
            <person name="Song I."/>
            <person name="Kim S."/>
            <person name="Choi T."/>
            <person name="Kim D."/>
            <person name="Ryu S."/>
            <person name="Kim W."/>
        </authorList>
    </citation>
    <scope>NUCLEOTIDE SEQUENCE [LARGE SCALE GENOMIC DNA]</scope>
    <source>
        <tissue evidence="1">Muscle</tissue>
    </source>
</reference>
<comment type="caution">
    <text evidence="1">The sequence shown here is derived from an EMBL/GenBank/DDBJ whole genome shotgun (WGS) entry which is preliminary data.</text>
</comment>
<dbReference type="EMBL" id="VSRR010080930">
    <property type="protein sequence ID" value="MPC89405.1"/>
    <property type="molecule type" value="Genomic_DNA"/>
</dbReference>
<dbReference type="AlphaFoldDB" id="A0A5B7J3T3"/>
<sequence length="60" mass="6707">MAVQASGALCYGTDARMMFRMSADDNTSRSYIKGNNHDSYYRPFEVSCVTSKQQCACNPQ</sequence>
<organism evidence="1 2">
    <name type="scientific">Portunus trituberculatus</name>
    <name type="common">Swimming crab</name>
    <name type="synonym">Neptunus trituberculatus</name>
    <dbReference type="NCBI Taxonomy" id="210409"/>
    <lineage>
        <taxon>Eukaryota</taxon>
        <taxon>Metazoa</taxon>
        <taxon>Ecdysozoa</taxon>
        <taxon>Arthropoda</taxon>
        <taxon>Crustacea</taxon>
        <taxon>Multicrustacea</taxon>
        <taxon>Malacostraca</taxon>
        <taxon>Eumalacostraca</taxon>
        <taxon>Eucarida</taxon>
        <taxon>Decapoda</taxon>
        <taxon>Pleocyemata</taxon>
        <taxon>Brachyura</taxon>
        <taxon>Eubrachyura</taxon>
        <taxon>Portunoidea</taxon>
        <taxon>Portunidae</taxon>
        <taxon>Portuninae</taxon>
        <taxon>Portunus</taxon>
    </lineage>
</organism>
<name>A0A5B7J3T3_PORTR</name>
<evidence type="ECO:0000313" key="1">
    <source>
        <dbReference type="EMBL" id="MPC89405.1"/>
    </source>
</evidence>
<accession>A0A5B7J3T3</accession>
<evidence type="ECO:0000313" key="2">
    <source>
        <dbReference type="Proteomes" id="UP000324222"/>
    </source>
</evidence>
<dbReference type="Proteomes" id="UP000324222">
    <property type="component" value="Unassembled WGS sequence"/>
</dbReference>
<protein>
    <submittedName>
        <fullName evidence="1">Uncharacterized protein</fullName>
    </submittedName>
</protein>
<gene>
    <name evidence="1" type="ORF">E2C01_084350</name>
</gene>
<keyword evidence="2" id="KW-1185">Reference proteome</keyword>
<proteinExistence type="predicted"/>